<dbReference type="SUPFAM" id="SSF52540">
    <property type="entry name" value="P-loop containing nucleoside triphosphate hydrolases"/>
    <property type="match status" value="2"/>
</dbReference>
<evidence type="ECO:0000256" key="2">
    <source>
        <dbReference type="ARBA" id="ARBA00022840"/>
    </source>
</evidence>
<dbReference type="InterPro" id="IPR051309">
    <property type="entry name" value="ABCF_ATPase"/>
</dbReference>
<organism evidence="4 5">
    <name type="scientific">Anaerosporobacter mobilis DSM 15930</name>
    <dbReference type="NCBI Taxonomy" id="1120996"/>
    <lineage>
        <taxon>Bacteria</taxon>
        <taxon>Bacillati</taxon>
        <taxon>Bacillota</taxon>
        <taxon>Clostridia</taxon>
        <taxon>Lachnospirales</taxon>
        <taxon>Lachnospiraceae</taxon>
        <taxon>Anaerosporobacter</taxon>
    </lineage>
</organism>
<evidence type="ECO:0000313" key="5">
    <source>
        <dbReference type="Proteomes" id="UP000184038"/>
    </source>
</evidence>
<dbReference type="PROSITE" id="PS50893">
    <property type="entry name" value="ABC_TRANSPORTER_2"/>
    <property type="match status" value="1"/>
</dbReference>
<dbReference type="InterPro" id="IPR027417">
    <property type="entry name" value="P-loop_NTPase"/>
</dbReference>
<dbReference type="AlphaFoldDB" id="A0A1M7LR22"/>
<dbReference type="GO" id="GO:0016887">
    <property type="term" value="F:ATP hydrolysis activity"/>
    <property type="evidence" value="ECO:0007669"/>
    <property type="project" value="InterPro"/>
</dbReference>
<reference evidence="4 5" key="1">
    <citation type="submission" date="2016-11" db="EMBL/GenBank/DDBJ databases">
        <authorList>
            <person name="Jaros S."/>
            <person name="Januszkiewicz K."/>
            <person name="Wedrychowicz H."/>
        </authorList>
    </citation>
    <scope>NUCLEOTIDE SEQUENCE [LARGE SCALE GENOMIC DNA]</scope>
    <source>
        <strain evidence="4 5">DSM 15930</strain>
    </source>
</reference>
<evidence type="ECO:0000313" key="4">
    <source>
        <dbReference type="EMBL" id="SHM80698.1"/>
    </source>
</evidence>
<evidence type="ECO:0000256" key="1">
    <source>
        <dbReference type="ARBA" id="ARBA00022741"/>
    </source>
</evidence>
<feature type="domain" description="ABC transporter" evidence="3">
    <location>
        <begin position="2"/>
        <end position="239"/>
    </location>
</feature>
<dbReference type="EMBL" id="FRCP01000017">
    <property type="protein sequence ID" value="SHM80698.1"/>
    <property type="molecule type" value="Genomic_DNA"/>
</dbReference>
<proteinExistence type="predicted"/>
<protein>
    <submittedName>
        <fullName evidence="4">ATPase components of ABC transporters with duplicated ATPase domains</fullName>
    </submittedName>
</protein>
<dbReference type="PANTHER" id="PTHR42855">
    <property type="entry name" value="ABC TRANSPORTER ATP-BINDING SUBUNIT"/>
    <property type="match status" value="1"/>
</dbReference>
<dbReference type="RefSeq" id="WP_073289583.1">
    <property type="nucleotide sequence ID" value="NZ_FRCP01000017.1"/>
</dbReference>
<dbReference type="OrthoDB" id="9801441at2"/>
<dbReference type="CDD" id="cd03221">
    <property type="entry name" value="ABCF_EF-3"/>
    <property type="match status" value="2"/>
</dbReference>
<dbReference type="STRING" id="1120996.SAMN02746066_03390"/>
<dbReference type="Proteomes" id="UP000184038">
    <property type="component" value="Unassembled WGS sequence"/>
</dbReference>
<dbReference type="InterPro" id="IPR017871">
    <property type="entry name" value="ABC_transporter-like_CS"/>
</dbReference>
<dbReference type="SMART" id="SM00382">
    <property type="entry name" value="AAA"/>
    <property type="match status" value="2"/>
</dbReference>
<sequence>MLQIKNLTMTHKKDLRTILADFSLTLNDGDKAAIIGEEGNGKSTLIKLIYNPDRIQDYIEYTAERINRENHVGYLAQELPTVDMEKTIYEYCLEEETFSELTPKELTDIARQVGFLMERFYSDQTVGTMSGGEKVKLQLARLLMKQPDLLLLDEPSNDLDIDTLKWLETFIIKCQKPVLYISHDETLLENTANMIIHLEQVRRKTVPKHVVIKMGYAEYYDTRIRGLEHQEQVARKQRSEYQKQMDRYMQIQQKVEHQQNTITRQDPAGGRLLKKKMHSVKAMGRRFEREKEGFLDIPDTEDAMFIRFTNNAAIPNGKVVLDYSLDELCIEDRVLSKDIHLRIEGPRKVGIIGKNGCGKTTLMKQIVTQMLARTDVKVAYMPQNYTDLLDMNQTPVEFLTRTGDREENVRICTYLGSMKYTADEMNHKIEDLSGGQKAKLILLKMSIEGYNVLVLDEPTRNFSPLSNPVIRRTLSDYTGAIISISHDRKYLNEVCDTIYELTENGLRLCEE</sequence>
<dbReference type="InterPro" id="IPR003593">
    <property type="entry name" value="AAA+_ATPase"/>
</dbReference>
<name>A0A1M7LR22_9FIRM</name>
<dbReference type="PROSITE" id="PS00211">
    <property type="entry name" value="ABC_TRANSPORTER_1"/>
    <property type="match status" value="2"/>
</dbReference>
<dbReference type="Pfam" id="PF00005">
    <property type="entry name" value="ABC_tran"/>
    <property type="match status" value="2"/>
</dbReference>
<keyword evidence="1" id="KW-0547">Nucleotide-binding</keyword>
<dbReference type="InterPro" id="IPR003439">
    <property type="entry name" value="ABC_transporter-like_ATP-bd"/>
</dbReference>
<dbReference type="Gene3D" id="3.40.50.300">
    <property type="entry name" value="P-loop containing nucleotide triphosphate hydrolases"/>
    <property type="match status" value="2"/>
</dbReference>
<evidence type="ECO:0000259" key="3">
    <source>
        <dbReference type="PROSITE" id="PS50893"/>
    </source>
</evidence>
<accession>A0A1M7LR22</accession>
<keyword evidence="2" id="KW-0067">ATP-binding</keyword>
<dbReference type="GO" id="GO:0005524">
    <property type="term" value="F:ATP binding"/>
    <property type="evidence" value="ECO:0007669"/>
    <property type="project" value="UniProtKB-KW"/>
</dbReference>
<gene>
    <name evidence="4" type="ORF">SAMN02746066_03390</name>
</gene>
<dbReference type="PANTHER" id="PTHR42855:SF1">
    <property type="entry name" value="ABC TRANSPORTER DOMAIN-CONTAINING PROTEIN"/>
    <property type="match status" value="1"/>
</dbReference>
<keyword evidence="5" id="KW-1185">Reference proteome</keyword>